<name>A0ABT1SJV4_9FIRM</name>
<evidence type="ECO:0000313" key="6">
    <source>
        <dbReference type="EMBL" id="MCQ5121380.1"/>
    </source>
</evidence>
<proteinExistence type="inferred from homology"/>
<dbReference type="EC" id="2.7.6.5" evidence="2"/>
<dbReference type="SUPFAM" id="SSF109604">
    <property type="entry name" value="HD-domain/PDEase-like"/>
    <property type="match status" value="1"/>
</dbReference>
<dbReference type="Pfam" id="PF19296">
    <property type="entry name" value="RelA_AH_RIS"/>
    <property type="match status" value="1"/>
</dbReference>
<dbReference type="InterPro" id="IPR012675">
    <property type="entry name" value="Beta-grasp_dom_sf"/>
</dbReference>
<dbReference type="InterPro" id="IPR012676">
    <property type="entry name" value="TGS-like"/>
</dbReference>
<dbReference type="InterPro" id="IPR007685">
    <property type="entry name" value="RelA_SpoT"/>
</dbReference>
<dbReference type="Gene3D" id="3.10.20.30">
    <property type="match status" value="1"/>
</dbReference>
<dbReference type="InterPro" id="IPR002912">
    <property type="entry name" value="ACT_dom"/>
</dbReference>
<evidence type="ECO:0000256" key="2">
    <source>
        <dbReference type="ARBA" id="ARBA00013251"/>
    </source>
</evidence>
<dbReference type="InterPro" id="IPR043519">
    <property type="entry name" value="NT_sf"/>
</dbReference>
<dbReference type="SUPFAM" id="SSF81271">
    <property type="entry name" value="TGS-like"/>
    <property type="match status" value="1"/>
</dbReference>
<dbReference type="PANTHER" id="PTHR21262:SF31">
    <property type="entry name" value="GTP PYROPHOSPHOKINASE"/>
    <property type="match status" value="1"/>
</dbReference>
<comment type="caution">
    <text evidence="6">The sequence shown here is derived from an EMBL/GenBank/DDBJ whole genome shotgun (WGS) entry which is preliminary data.</text>
</comment>
<dbReference type="SMART" id="SM00954">
    <property type="entry name" value="RelA_SpoT"/>
    <property type="match status" value="1"/>
</dbReference>
<comment type="function">
    <text evidence="4">In eubacteria ppGpp (guanosine 3'-diphosphate 5'-diphosphate) is a mediator of the stringent response that coordinates a variety of cellular activities in response to changes in nutritional abundance.</text>
</comment>
<dbReference type="Gene3D" id="1.10.3210.10">
    <property type="entry name" value="Hypothetical protein af1432"/>
    <property type="match status" value="1"/>
</dbReference>
<dbReference type="InterPro" id="IPR045600">
    <property type="entry name" value="RelA/SpoT_AH_RIS"/>
</dbReference>
<accession>A0ABT1SJV4</accession>
<dbReference type="Pfam" id="PF04607">
    <property type="entry name" value="RelA_SpoT"/>
    <property type="match status" value="1"/>
</dbReference>
<feature type="domain" description="TGS" evidence="5">
    <location>
        <begin position="383"/>
        <end position="458"/>
    </location>
</feature>
<dbReference type="InterPro" id="IPR033655">
    <property type="entry name" value="TGS_RelA/SpoT"/>
</dbReference>
<dbReference type="Gene3D" id="3.30.70.260">
    <property type="match status" value="1"/>
</dbReference>
<dbReference type="Proteomes" id="UP001524435">
    <property type="component" value="Unassembled WGS sequence"/>
</dbReference>
<reference evidence="6 7" key="1">
    <citation type="submission" date="2022-06" db="EMBL/GenBank/DDBJ databases">
        <title>Isolation of gut microbiota from human fecal samples.</title>
        <authorList>
            <person name="Pamer E.G."/>
            <person name="Barat B."/>
            <person name="Waligurski E."/>
            <person name="Medina S."/>
            <person name="Paddock L."/>
            <person name="Mostad J."/>
        </authorList>
    </citation>
    <scope>NUCLEOTIDE SEQUENCE [LARGE SCALE GENOMIC DNA]</scope>
    <source>
        <strain evidence="6 7">DFI.6.1</strain>
    </source>
</reference>
<dbReference type="Pfam" id="PF13328">
    <property type="entry name" value="HD_4"/>
    <property type="match status" value="1"/>
</dbReference>
<dbReference type="Pfam" id="PF02824">
    <property type="entry name" value="TGS"/>
    <property type="match status" value="1"/>
</dbReference>
<dbReference type="SMART" id="SM00471">
    <property type="entry name" value="HDc"/>
    <property type="match status" value="1"/>
</dbReference>
<comment type="similarity">
    <text evidence="4">Belongs to the relA/spoT family.</text>
</comment>
<evidence type="ECO:0000256" key="1">
    <source>
        <dbReference type="ARBA" id="ARBA00004976"/>
    </source>
</evidence>
<dbReference type="Gene3D" id="3.30.460.10">
    <property type="entry name" value="Beta Polymerase, domain 2"/>
    <property type="match status" value="1"/>
</dbReference>
<sequence>MVRKTAVGYPELMEEVRQYIHKEENIKLIEDAYAFAHEKHEGQFRKSGEPYVVHVIQVGYILAQLRTGPQTIAAGLLHDVIEDCSVSDDDFKQRFGEEVYRLVEAVTKIGNLKFKDEKEYLASNHRKIFIAMAQDVRVILIKLSDRLHNMRTLQYMKEEKQKKIASETLEVYAPIAHRLGISEIKNELEDLCFQYLNPEKYYEIAHLVEKRKTERDEQVHQMIDEISALLDEHHIAYRIFGRSKHLYSIYKKMVTKKKRFEEILDLLAIRIITSDETACYEILGYIHAKYRPIPGRFKDYIAMPKVNMYQSLHTTIVAEEGNIFEVQIRTEKMDEIAEQGIAAHWRYKENRNGGKEVPQKEIEEQLHWLRDFSLMSDEVSDDAMEYMNLLQKDIFEANVYVMSPKGRVIALPNGATPIDFAYRIHTEIGHKMIGATVNGGIVPLNTPLKTGDVVSIRTSNQSNGPSEDWLKIVKSSHARNKIRAFFAKQEVERKKEGIRKGEELLGEELKKRGLDVSFMEEKRINAITNSMSFASYDDIMYAIGTKIVSVSSVIERLTKHKQFNQLDNQEMIEMFNRQEGRKKTISRSGISVAGIGSMKITLAACCSPVPGDEIIGYITKGQGVKVHRKDCPNIINETKRLIEVEWDDDLESRNYEVKLLIKSNDRNYLLSDIVTIVSQCKAGLNHVDSKVNEDGVTATTKMTVVVNDAQHLRTLIANLSKVNSVKSVERVVL</sequence>
<dbReference type="NCBIfam" id="TIGR00691">
    <property type="entry name" value="spoT_relA"/>
    <property type="match status" value="1"/>
</dbReference>
<dbReference type="CDD" id="cd01668">
    <property type="entry name" value="TGS_RSH"/>
    <property type="match status" value="1"/>
</dbReference>
<dbReference type="InterPro" id="IPR004095">
    <property type="entry name" value="TGS"/>
</dbReference>
<dbReference type="InterPro" id="IPR003607">
    <property type="entry name" value="HD/PDEase_dom"/>
</dbReference>
<comment type="catalytic activity">
    <reaction evidence="3">
        <text>GTP + ATP = guanosine 3'-diphosphate 5'-triphosphate + AMP</text>
        <dbReference type="Rhea" id="RHEA:22088"/>
        <dbReference type="ChEBI" id="CHEBI:30616"/>
        <dbReference type="ChEBI" id="CHEBI:37565"/>
        <dbReference type="ChEBI" id="CHEBI:142410"/>
        <dbReference type="ChEBI" id="CHEBI:456215"/>
        <dbReference type="EC" id="2.7.6.5"/>
    </reaction>
</comment>
<dbReference type="SUPFAM" id="SSF81301">
    <property type="entry name" value="Nucleotidyltransferase"/>
    <property type="match status" value="1"/>
</dbReference>
<gene>
    <name evidence="6" type="ORF">NE663_03805</name>
</gene>
<organism evidence="6 7">
    <name type="scientific">Massilicoli timonensis</name>
    <dbReference type="NCBI Taxonomy" id="2015901"/>
    <lineage>
        <taxon>Bacteria</taxon>
        <taxon>Bacillati</taxon>
        <taxon>Bacillota</taxon>
        <taxon>Erysipelotrichia</taxon>
        <taxon>Erysipelotrichales</taxon>
        <taxon>Erysipelotrichaceae</taxon>
        <taxon>Massilicoli</taxon>
    </lineage>
</organism>
<evidence type="ECO:0000256" key="4">
    <source>
        <dbReference type="RuleBase" id="RU003847"/>
    </source>
</evidence>
<comment type="pathway">
    <text evidence="1">Purine metabolism; ppGpp biosynthesis; ppGpp from GTP: step 1/2.</text>
</comment>
<evidence type="ECO:0000313" key="7">
    <source>
        <dbReference type="Proteomes" id="UP001524435"/>
    </source>
</evidence>
<dbReference type="RefSeq" id="WP_102266624.1">
    <property type="nucleotide sequence ID" value="NZ_CALVCM010000003.1"/>
</dbReference>
<dbReference type="InterPro" id="IPR045865">
    <property type="entry name" value="ACT-like_dom_sf"/>
</dbReference>
<evidence type="ECO:0000256" key="3">
    <source>
        <dbReference type="ARBA" id="ARBA00048244"/>
    </source>
</evidence>
<dbReference type="PANTHER" id="PTHR21262">
    <property type="entry name" value="GUANOSINE-3',5'-BIS DIPHOSPHATE 3'-PYROPHOSPHOHYDROLASE"/>
    <property type="match status" value="1"/>
</dbReference>
<keyword evidence="7" id="KW-1185">Reference proteome</keyword>
<dbReference type="SUPFAM" id="SSF55021">
    <property type="entry name" value="ACT-like"/>
    <property type="match status" value="1"/>
</dbReference>
<dbReference type="CDD" id="cd05399">
    <property type="entry name" value="NT_Rel-Spo_like"/>
    <property type="match status" value="1"/>
</dbReference>
<dbReference type="EMBL" id="JANGCH010000004">
    <property type="protein sequence ID" value="MCQ5121380.1"/>
    <property type="molecule type" value="Genomic_DNA"/>
</dbReference>
<evidence type="ECO:0000259" key="5">
    <source>
        <dbReference type="PROSITE" id="PS51880"/>
    </source>
</evidence>
<protein>
    <recommendedName>
        <fullName evidence="2">GTP diphosphokinase</fullName>
        <ecNumber evidence="2">2.7.6.5</ecNumber>
    </recommendedName>
</protein>
<dbReference type="CDD" id="cd00077">
    <property type="entry name" value="HDc"/>
    <property type="match status" value="1"/>
</dbReference>
<dbReference type="Pfam" id="PF13291">
    <property type="entry name" value="ACT_4"/>
    <property type="match status" value="1"/>
</dbReference>
<dbReference type="InterPro" id="IPR004811">
    <property type="entry name" value="RelA/Spo_fam"/>
</dbReference>
<dbReference type="PROSITE" id="PS51880">
    <property type="entry name" value="TGS"/>
    <property type="match status" value="1"/>
</dbReference>